<protein>
    <submittedName>
        <fullName evidence="1">Uncharacterized protein</fullName>
    </submittedName>
</protein>
<dbReference type="Proteomes" id="UP001642360">
    <property type="component" value="Unassembled WGS sequence"/>
</dbReference>
<evidence type="ECO:0000313" key="2">
    <source>
        <dbReference type="Proteomes" id="UP001642360"/>
    </source>
</evidence>
<proteinExistence type="predicted"/>
<comment type="caution">
    <text evidence="1">The sequence shown here is derived from an EMBL/GenBank/DDBJ whole genome shotgun (WGS) entry which is preliminary data.</text>
</comment>
<accession>A0ABC8RTX2</accession>
<reference evidence="1 2" key="1">
    <citation type="submission" date="2024-02" db="EMBL/GenBank/DDBJ databases">
        <authorList>
            <person name="Vignale AGUSTIN F."/>
            <person name="Sosa J E."/>
            <person name="Modenutti C."/>
        </authorList>
    </citation>
    <scope>NUCLEOTIDE SEQUENCE [LARGE SCALE GENOMIC DNA]</scope>
</reference>
<dbReference type="EMBL" id="CAUOFW020001724">
    <property type="protein sequence ID" value="CAK9147932.1"/>
    <property type="molecule type" value="Genomic_DNA"/>
</dbReference>
<organism evidence="1 2">
    <name type="scientific">Ilex paraguariensis</name>
    <name type="common">yerba mate</name>
    <dbReference type="NCBI Taxonomy" id="185542"/>
    <lineage>
        <taxon>Eukaryota</taxon>
        <taxon>Viridiplantae</taxon>
        <taxon>Streptophyta</taxon>
        <taxon>Embryophyta</taxon>
        <taxon>Tracheophyta</taxon>
        <taxon>Spermatophyta</taxon>
        <taxon>Magnoliopsida</taxon>
        <taxon>eudicotyledons</taxon>
        <taxon>Gunneridae</taxon>
        <taxon>Pentapetalae</taxon>
        <taxon>asterids</taxon>
        <taxon>campanulids</taxon>
        <taxon>Aquifoliales</taxon>
        <taxon>Aquifoliaceae</taxon>
        <taxon>Ilex</taxon>
    </lineage>
</organism>
<evidence type="ECO:0000313" key="1">
    <source>
        <dbReference type="EMBL" id="CAK9147932.1"/>
    </source>
</evidence>
<keyword evidence="2" id="KW-1185">Reference proteome</keyword>
<sequence>MGAREVDVGNSSLSGRRLLFCEKRSPAKHEHCRRLENLVVAKAEKNRSNFDDRRLVHCEIQSLSVILLYT</sequence>
<dbReference type="AlphaFoldDB" id="A0ABC8RTX2"/>
<name>A0ABC8RTX2_9AQUA</name>
<gene>
    <name evidence="1" type="ORF">ILEXP_LOCUS15865</name>
</gene>